<organism evidence="2 3">
    <name type="scientific">Iphiclides podalirius</name>
    <name type="common">scarce swallowtail</name>
    <dbReference type="NCBI Taxonomy" id="110791"/>
    <lineage>
        <taxon>Eukaryota</taxon>
        <taxon>Metazoa</taxon>
        <taxon>Ecdysozoa</taxon>
        <taxon>Arthropoda</taxon>
        <taxon>Hexapoda</taxon>
        <taxon>Insecta</taxon>
        <taxon>Pterygota</taxon>
        <taxon>Neoptera</taxon>
        <taxon>Endopterygota</taxon>
        <taxon>Lepidoptera</taxon>
        <taxon>Glossata</taxon>
        <taxon>Ditrysia</taxon>
        <taxon>Papilionoidea</taxon>
        <taxon>Papilionidae</taxon>
        <taxon>Papilioninae</taxon>
        <taxon>Iphiclides</taxon>
    </lineage>
</organism>
<evidence type="ECO:0000313" key="3">
    <source>
        <dbReference type="Proteomes" id="UP000837857"/>
    </source>
</evidence>
<reference evidence="2" key="1">
    <citation type="submission" date="2022-03" db="EMBL/GenBank/DDBJ databases">
        <authorList>
            <person name="Martin H S."/>
        </authorList>
    </citation>
    <scope>NUCLEOTIDE SEQUENCE</scope>
</reference>
<feature type="region of interest" description="Disordered" evidence="1">
    <location>
        <begin position="54"/>
        <end position="73"/>
    </location>
</feature>
<evidence type="ECO:0000256" key="1">
    <source>
        <dbReference type="SAM" id="MobiDB-lite"/>
    </source>
</evidence>
<evidence type="ECO:0000313" key="2">
    <source>
        <dbReference type="EMBL" id="CAH2062561.1"/>
    </source>
</evidence>
<gene>
    <name evidence="2" type="ORF">IPOD504_LOCUS12087</name>
</gene>
<dbReference type="EMBL" id="OW152841">
    <property type="protein sequence ID" value="CAH2062561.1"/>
    <property type="molecule type" value="Genomic_DNA"/>
</dbReference>
<dbReference type="Proteomes" id="UP000837857">
    <property type="component" value="Chromosome 29"/>
</dbReference>
<name>A0ABN8IW70_9NEOP</name>
<feature type="region of interest" description="Disordered" evidence="1">
    <location>
        <begin position="1"/>
        <end position="38"/>
    </location>
</feature>
<protein>
    <submittedName>
        <fullName evidence="2">Uncharacterized protein</fullName>
    </submittedName>
</protein>
<feature type="compositionally biased region" description="Low complexity" evidence="1">
    <location>
        <begin position="60"/>
        <end position="72"/>
    </location>
</feature>
<feature type="compositionally biased region" description="Polar residues" evidence="1">
    <location>
        <begin position="25"/>
        <end position="38"/>
    </location>
</feature>
<keyword evidence="3" id="KW-1185">Reference proteome</keyword>
<accession>A0ABN8IW70</accession>
<sequence length="108" mass="12477">MFGVSVETGQFARTPRHDARGRAPQCSSAPTSRRGSRLQNILMVIRIDKCRYGASSMSQGGSRRPFPRGGPRWHPRYKEYWDYEQNYRDVLARPSRHGDLRLRSPRAT</sequence>
<proteinExistence type="predicted"/>
<feature type="non-terminal residue" evidence="2">
    <location>
        <position position="108"/>
    </location>
</feature>